<comment type="caution">
    <text evidence="4">The sequence shown here is derived from an EMBL/GenBank/DDBJ whole genome shotgun (WGS) entry which is preliminary data.</text>
</comment>
<dbReference type="PANTHER" id="PTHR15954:SF4">
    <property type="entry name" value="VACUOLAR PROTEIN SORTING-ASSOCIATED PROTEIN 51 HOMOLOG"/>
    <property type="match status" value="1"/>
</dbReference>
<evidence type="ECO:0000313" key="5">
    <source>
        <dbReference type="Proteomes" id="UP001634393"/>
    </source>
</evidence>
<organism evidence="4 5">
    <name type="scientific">Penstemon smallii</name>
    <dbReference type="NCBI Taxonomy" id="265156"/>
    <lineage>
        <taxon>Eukaryota</taxon>
        <taxon>Viridiplantae</taxon>
        <taxon>Streptophyta</taxon>
        <taxon>Embryophyta</taxon>
        <taxon>Tracheophyta</taxon>
        <taxon>Spermatophyta</taxon>
        <taxon>Magnoliopsida</taxon>
        <taxon>eudicotyledons</taxon>
        <taxon>Gunneridae</taxon>
        <taxon>Pentapetalae</taxon>
        <taxon>asterids</taxon>
        <taxon>lamiids</taxon>
        <taxon>Lamiales</taxon>
        <taxon>Plantaginaceae</taxon>
        <taxon>Cheloneae</taxon>
        <taxon>Penstemon</taxon>
    </lineage>
</organism>
<evidence type="ECO:0000256" key="2">
    <source>
        <dbReference type="RuleBase" id="RU368010"/>
    </source>
</evidence>
<dbReference type="GO" id="GO:0006869">
    <property type="term" value="P:lipid transport"/>
    <property type="evidence" value="ECO:0007669"/>
    <property type="project" value="UniProtKB-UniRule"/>
</dbReference>
<dbReference type="GO" id="GO:0005829">
    <property type="term" value="C:cytosol"/>
    <property type="evidence" value="ECO:0007669"/>
    <property type="project" value="GOC"/>
</dbReference>
<reference evidence="4 5" key="1">
    <citation type="submission" date="2024-12" db="EMBL/GenBank/DDBJ databases">
        <title>The unique morphological basis and parallel evolutionary history of personate flowers in Penstemon.</title>
        <authorList>
            <person name="Depatie T.H."/>
            <person name="Wessinger C.A."/>
        </authorList>
    </citation>
    <scope>NUCLEOTIDE SEQUENCE [LARGE SCALE GENOMIC DNA]</scope>
    <source>
        <strain evidence="4">WTNN_2</strain>
        <tissue evidence="4">Leaf</tissue>
    </source>
</reference>
<dbReference type="PANTHER" id="PTHR15954">
    <property type="entry name" value="VACUOLAR PROTEIN SORTING-ASSOCIATED PROTEIN 51 HOMOLOG"/>
    <property type="match status" value="1"/>
</dbReference>
<proteinExistence type="inferred from homology"/>
<comment type="similarity">
    <text evidence="1 2">Belongs to the VPS51 family.</text>
</comment>
<dbReference type="GO" id="GO:0015031">
    <property type="term" value="P:protein transport"/>
    <property type="evidence" value="ECO:0007669"/>
    <property type="project" value="UniProtKB-UniRule"/>
</dbReference>
<dbReference type="Proteomes" id="UP001634393">
    <property type="component" value="Unassembled WGS sequence"/>
</dbReference>
<dbReference type="AlphaFoldDB" id="A0ABD3UKW5"/>
<keyword evidence="2" id="KW-0333">Golgi apparatus</keyword>
<feature type="region of interest" description="Disordered" evidence="3">
    <location>
        <begin position="229"/>
        <end position="259"/>
    </location>
</feature>
<evidence type="ECO:0000256" key="1">
    <source>
        <dbReference type="ARBA" id="ARBA00006080"/>
    </source>
</evidence>
<comment type="function">
    <text evidence="2">Acts as component of the GARP complex that is involved in retrograde transport from early and late endosomes to the trans-Golgi network (TGN).</text>
</comment>
<protein>
    <recommendedName>
        <fullName evidence="2">Vacuolar protein sorting-associated protein 51 homolog</fullName>
    </recommendedName>
</protein>
<dbReference type="GO" id="GO:0042147">
    <property type="term" value="P:retrograde transport, endosome to Golgi"/>
    <property type="evidence" value="ECO:0007669"/>
    <property type="project" value="UniProtKB-UniRule"/>
</dbReference>
<dbReference type="GO" id="GO:0007030">
    <property type="term" value="P:Golgi organization"/>
    <property type="evidence" value="ECO:0007669"/>
    <property type="project" value="UniProtKB-UniRule"/>
</dbReference>
<comment type="subunit">
    <text evidence="2">Component of the Golgi-associated retrograde protein (GARP) complex.</text>
</comment>
<accession>A0ABD3UKW5</accession>
<feature type="compositionally biased region" description="Polar residues" evidence="3">
    <location>
        <begin position="239"/>
        <end position="249"/>
    </location>
</feature>
<gene>
    <name evidence="4" type="ORF">ACJIZ3_011557</name>
</gene>
<sequence>MVPFSLAAALTNDQVTQNEVTEEKYSLEAAFEASKKAVTQGSMDILLEFRKLLDGNQELLLKLRELTINWVQEGFQDFFRKLNDYFLLLSGKSNAANQDLNFMEGIPGDKIDVALVLVLAQLCPLIAQIAIPRITEEIASSFSSGGAQEYGSVFLPAEISRIFLSSGETFLHLYIRMRAQKISVLLKKRFTAPNWVKHKEPREVHMFVDLLLQEFEEITTEVKQILPQGLQRKHRRTDSNGSTNSSRSNPLRDDRLTRSNTQKARSHFLETHLAKLFKQKTEIFTKIEHTQESVITTIVTLSLKSLQEFVRLHTFNRSGFQQIQLDIYYLKTTLKDIDVDEAAVDILLDEVIIGTAERCLDPTPLEPPVLDKLVQAKLAKASEQSPVS</sequence>
<evidence type="ECO:0000256" key="3">
    <source>
        <dbReference type="SAM" id="MobiDB-lite"/>
    </source>
</evidence>
<dbReference type="InterPro" id="IPR014812">
    <property type="entry name" value="Vps51"/>
</dbReference>
<name>A0ABD3UKW5_9LAMI</name>
<evidence type="ECO:0000313" key="4">
    <source>
        <dbReference type="EMBL" id="KAL3849675.1"/>
    </source>
</evidence>
<keyword evidence="5" id="KW-1185">Reference proteome</keyword>
<keyword evidence="2" id="KW-0653">Protein transport</keyword>
<keyword evidence="2" id="KW-0813">Transport</keyword>
<dbReference type="GO" id="GO:0000938">
    <property type="term" value="C:GARP complex"/>
    <property type="evidence" value="ECO:0007669"/>
    <property type="project" value="UniProtKB-UniRule"/>
</dbReference>
<comment type="subcellular location">
    <subcellularLocation>
        <location evidence="2">Golgi apparatus</location>
        <location evidence="2">trans-Golgi network</location>
    </subcellularLocation>
</comment>
<keyword evidence="2" id="KW-0445">Lipid transport</keyword>
<dbReference type="EMBL" id="JBJXBP010000001">
    <property type="protein sequence ID" value="KAL3849675.1"/>
    <property type="molecule type" value="Genomic_DNA"/>
</dbReference>